<organism evidence="12 13">
    <name type="scientific">Alteromonas lipolytica</name>
    <dbReference type="NCBI Taxonomy" id="1856405"/>
    <lineage>
        <taxon>Bacteria</taxon>
        <taxon>Pseudomonadati</taxon>
        <taxon>Pseudomonadota</taxon>
        <taxon>Gammaproteobacteria</taxon>
        <taxon>Alteromonadales</taxon>
        <taxon>Alteromonadaceae</taxon>
        <taxon>Alteromonas/Salinimonas group</taxon>
        <taxon>Alteromonas</taxon>
    </lineage>
</organism>
<sequence>METPKPIKRALLSVSDKTGIVEFATALHEAGVELLSTGGTAKLLAEQGLPVIEVSNYTGHPEIMDGRVKTLHPKIHGGILARRGTDEAVMAENNIGPIDLVAVNLYPFAATVAKDDCTLEDAIENIDIGGPTMVRAAAKNHKDVTIVVNAADYARVLSEMQSNQGSLTYNTRFDLAIKAFEHTAEYDGMIANYFGARLDATDCADDCEHDHSEFPRTYNIQVSKKQDLRYGENSHQSAAFYVENNIQEASVATATQLNGKELSFNNIADTDAALECVKEFAEPACVIVKHANPCGVALGENILEAYDRAFKTDPTSAFGGIIAFNRELDATTAQAIIDRQFVEVIIAPTVSQAAADIVATKKNVRLLVCGDWAGQLTEGYDFKRVNGGLLIQERDFGMVEMDDLQVVTKVQPTEAQLRDLMFCWKVAKYVKSNAIVYCKDSMTIGVGAGQMSRVYSAKIAGIKAADEDLEVAGSVMASDAFFPFRDGIDAAAAAGIKAVIQPGGSMRDDEVIAAADEHGIAMVFTGMRHFRH</sequence>
<dbReference type="EC" id="3.5.4.10" evidence="10"/>
<dbReference type="NCBIfam" id="NF002049">
    <property type="entry name" value="PRK00881.1"/>
    <property type="match status" value="1"/>
</dbReference>
<dbReference type="EC" id="2.1.2.3" evidence="10"/>
<dbReference type="PANTHER" id="PTHR11692:SF0">
    <property type="entry name" value="BIFUNCTIONAL PURINE BIOSYNTHESIS PROTEIN ATIC"/>
    <property type="match status" value="1"/>
</dbReference>
<dbReference type="InterPro" id="IPR024051">
    <property type="entry name" value="AICAR_Tfase_dup_dom_sf"/>
</dbReference>
<dbReference type="InterPro" id="IPR002695">
    <property type="entry name" value="PurH-like"/>
</dbReference>
<proteinExistence type="inferred from homology"/>
<evidence type="ECO:0000256" key="6">
    <source>
        <dbReference type="ARBA" id="ARBA00022801"/>
    </source>
</evidence>
<dbReference type="GO" id="GO:0004643">
    <property type="term" value="F:phosphoribosylaminoimidazolecarboxamide formyltransferase activity"/>
    <property type="evidence" value="ECO:0007669"/>
    <property type="project" value="UniProtKB-UniRule"/>
</dbReference>
<dbReference type="OrthoDB" id="9802065at2"/>
<evidence type="ECO:0000256" key="7">
    <source>
        <dbReference type="ARBA" id="ARBA00023268"/>
    </source>
</evidence>
<comment type="catalytic activity">
    <reaction evidence="9 10">
        <text>IMP + H2O = 5-formamido-1-(5-phospho-D-ribosyl)imidazole-4-carboxamide</text>
        <dbReference type="Rhea" id="RHEA:18445"/>
        <dbReference type="ChEBI" id="CHEBI:15377"/>
        <dbReference type="ChEBI" id="CHEBI:58053"/>
        <dbReference type="ChEBI" id="CHEBI:58467"/>
        <dbReference type="EC" id="3.5.4.10"/>
    </reaction>
</comment>
<evidence type="ECO:0000259" key="11">
    <source>
        <dbReference type="PROSITE" id="PS51855"/>
    </source>
</evidence>
<comment type="domain">
    <text evidence="10">The IMP cyclohydrolase activity resides in the N-terminal region.</text>
</comment>
<dbReference type="PIRSF" id="PIRSF000414">
    <property type="entry name" value="AICARFT_IMPCHas"/>
    <property type="match status" value="1"/>
</dbReference>
<evidence type="ECO:0000313" key="13">
    <source>
        <dbReference type="Proteomes" id="UP000176037"/>
    </source>
</evidence>
<dbReference type="InterPro" id="IPR016193">
    <property type="entry name" value="Cytidine_deaminase-like"/>
</dbReference>
<dbReference type="Gene3D" id="3.40.140.20">
    <property type="match status" value="2"/>
</dbReference>
<dbReference type="EMBL" id="MJIC01000009">
    <property type="protein sequence ID" value="OFI35527.1"/>
    <property type="molecule type" value="Genomic_DNA"/>
</dbReference>
<dbReference type="RefSeq" id="WP_070175271.1">
    <property type="nucleotide sequence ID" value="NZ_BMJR01000006.1"/>
</dbReference>
<dbReference type="UniPathway" id="UPA00074">
    <property type="reaction ID" value="UER00133"/>
</dbReference>
<dbReference type="FunFam" id="3.40.140.20:FF:000001">
    <property type="entry name" value="Bifunctional purine biosynthesis protein PurH"/>
    <property type="match status" value="1"/>
</dbReference>
<evidence type="ECO:0000256" key="3">
    <source>
        <dbReference type="ARBA" id="ARBA00007667"/>
    </source>
</evidence>
<protein>
    <recommendedName>
        <fullName evidence="10">Bifunctional purine biosynthesis protein PurH</fullName>
    </recommendedName>
    <domain>
        <recommendedName>
            <fullName evidence="10">Phosphoribosylaminoimidazolecarboxamide formyltransferase</fullName>
            <ecNumber evidence="10">2.1.2.3</ecNumber>
        </recommendedName>
        <alternativeName>
            <fullName evidence="10">AICAR transformylase</fullName>
        </alternativeName>
    </domain>
    <domain>
        <recommendedName>
            <fullName evidence="10">IMP cyclohydrolase</fullName>
            <ecNumber evidence="10">3.5.4.10</ecNumber>
        </recommendedName>
        <alternativeName>
            <fullName evidence="10">ATIC</fullName>
        </alternativeName>
        <alternativeName>
            <fullName evidence="10">IMP synthase</fullName>
        </alternativeName>
        <alternativeName>
            <fullName evidence="10">Inosinicase</fullName>
        </alternativeName>
    </domain>
</protein>
<dbReference type="InterPro" id="IPR011607">
    <property type="entry name" value="MGS-like_dom"/>
</dbReference>
<dbReference type="FunFam" id="3.40.50.1380:FF:000001">
    <property type="entry name" value="Bifunctional purine biosynthesis protein PurH"/>
    <property type="match status" value="1"/>
</dbReference>
<keyword evidence="6 10" id="KW-0378">Hydrolase</keyword>
<dbReference type="GO" id="GO:0006189">
    <property type="term" value="P:'de novo' IMP biosynthetic process"/>
    <property type="evidence" value="ECO:0007669"/>
    <property type="project" value="UniProtKB-UniRule"/>
</dbReference>
<comment type="caution">
    <text evidence="12">The sequence shown here is derived from an EMBL/GenBank/DDBJ whole genome shotgun (WGS) entry which is preliminary data.</text>
</comment>
<dbReference type="FunFam" id="3.40.140.20:FF:000002">
    <property type="entry name" value="Bifunctional purine biosynthesis protein PurH"/>
    <property type="match status" value="1"/>
</dbReference>
<dbReference type="SUPFAM" id="SSF53927">
    <property type="entry name" value="Cytidine deaminase-like"/>
    <property type="match status" value="1"/>
</dbReference>
<dbReference type="CDD" id="cd01421">
    <property type="entry name" value="IMPCH"/>
    <property type="match status" value="1"/>
</dbReference>
<dbReference type="SMART" id="SM00798">
    <property type="entry name" value="AICARFT_IMPCHas"/>
    <property type="match status" value="1"/>
</dbReference>
<keyword evidence="4 10" id="KW-0808">Transferase</keyword>
<dbReference type="InterPro" id="IPR036914">
    <property type="entry name" value="MGS-like_dom_sf"/>
</dbReference>
<dbReference type="SMART" id="SM00851">
    <property type="entry name" value="MGS"/>
    <property type="match status" value="1"/>
</dbReference>
<keyword evidence="13" id="KW-1185">Reference proteome</keyword>
<dbReference type="Gene3D" id="3.40.50.1380">
    <property type="entry name" value="Methylglyoxal synthase-like domain"/>
    <property type="match status" value="1"/>
</dbReference>
<dbReference type="PANTHER" id="PTHR11692">
    <property type="entry name" value="BIFUNCTIONAL PURINE BIOSYNTHESIS PROTEIN PURH"/>
    <property type="match status" value="1"/>
</dbReference>
<gene>
    <name evidence="10" type="primary">purH</name>
    <name evidence="12" type="ORF">BFC17_12250</name>
</gene>
<dbReference type="Proteomes" id="UP000176037">
    <property type="component" value="Unassembled WGS sequence"/>
</dbReference>
<comment type="pathway">
    <text evidence="2 10">Purine metabolism; IMP biosynthesis via de novo pathway; 5-formamido-1-(5-phospho-D-ribosyl)imidazole-4-carboxamide from 5-amino-1-(5-phospho-D-ribosyl)imidazole-4-carboxamide (10-formyl THF route): step 1/1.</text>
</comment>
<evidence type="ECO:0000256" key="5">
    <source>
        <dbReference type="ARBA" id="ARBA00022755"/>
    </source>
</evidence>
<dbReference type="STRING" id="1856405.BFC17_12250"/>
<dbReference type="GO" id="GO:0003937">
    <property type="term" value="F:IMP cyclohydrolase activity"/>
    <property type="evidence" value="ECO:0007669"/>
    <property type="project" value="UniProtKB-UniRule"/>
</dbReference>
<dbReference type="NCBIfam" id="TIGR00355">
    <property type="entry name" value="purH"/>
    <property type="match status" value="1"/>
</dbReference>
<dbReference type="HAMAP" id="MF_00139">
    <property type="entry name" value="PurH"/>
    <property type="match status" value="1"/>
</dbReference>
<feature type="domain" description="MGS-like" evidence="11">
    <location>
        <begin position="1"/>
        <end position="148"/>
    </location>
</feature>
<name>A0A1E8FHV1_9ALTE</name>
<evidence type="ECO:0000256" key="9">
    <source>
        <dbReference type="ARBA" id="ARBA00050687"/>
    </source>
</evidence>
<accession>A0A1E8FHV1</accession>
<comment type="pathway">
    <text evidence="1 10">Purine metabolism; IMP biosynthesis via de novo pathway; IMP from 5-formamido-1-(5-phospho-D-ribosyl)imidazole-4-carboxamide: step 1/1.</text>
</comment>
<evidence type="ECO:0000256" key="10">
    <source>
        <dbReference type="HAMAP-Rule" id="MF_00139"/>
    </source>
</evidence>
<reference evidence="12 13" key="1">
    <citation type="submission" date="2016-09" db="EMBL/GenBank/DDBJ databases">
        <title>Alteromonas lipolytica, a new species isolated from sea water.</title>
        <authorList>
            <person name="Wu Y.-H."/>
            <person name="Cheng H."/>
            <person name="Xu X.-W."/>
        </authorList>
    </citation>
    <scope>NUCLEOTIDE SEQUENCE [LARGE SCALE GENOMIC DNA]</scope>
    <source>
        <strain evidence="12 13">JW12</strain>
    </source>
</reference>
<dbReference type="Pfam" id="PF01808">
    <property type="entry name" value="AICARFT_IMPCHas"/>
    <property type="match status" value="1"/>
</dbReference>
<dbReference type="GO" id="GO:0005829">
    <property type="term" value="C:cytosol"/>
    <property type="evidence" value="ECO:0007669"/>
    <property type="project" value="TreeGrafter"/>
</dbReference>
<dbReference type="AlphaFoldDB" id="A0A1E8FHV1"/>
<comment type="catalytic activity">
    <reaction evidence="8 10">
        <text>(6R)-10-formyltetrahydrofolate + 5-amino-1-(5-phospho-beta-D-ribosyl)imidazole-4-carboxamide = 5-formamido-1-(5-phospho-D-ribosyl)imidazole-4-carboxamide + (6S)-5,6,7,8-tetrahydrofolate</text>
        <dbReference type="Rhea" id="RHEA:22192"/>
        <dbReference type="ChEBI" id="CHEBI:57453"/>
        <dbReference type="ChEBI" id="CHEBI:58467"/>
        <dbReference type="ChEBI" id="CHEBI:58475"/>
        <dbReference type="ChEBI" id="CHEBI:195366"/>
        <dbReference type="EC" id="2.1.2.3"/>
    </reaction>
</comment>
<evidence type="ECO:0000313" key="12">
    <source>
        <dbReference type="EMBL" id="OFI35527.1"/>
    </source>
</evidence>
<dbReference type="SUPFAM" id="SSF52335">
    <property type="entry name" value="Methylglyoxal synthase-like"/>
    <property type="match status" value="1"/>
</dbReference>
<evidence type="ECO:0000256" key="1">
    <source>
        <dbReference type="ARBA" id="ARBA00004844"/>
    </source>
</evidence>
<comment type="similarity">
    <text evidence="3 10">Belongs to the PurH family.</text>
</comment>
<evidence type="ECO:0000256" key="2">
    <source>
        <dbReference type="ARBA" id="ARBA00004954"/>
    </source>
</evidence>
<evidence type="ECO:0000256" key="4">
    <source>
        <dbReference type="ARBA" id="ARBA00022679"/>
    </source>
</evidence>
<dbReference type="PROSITE" id="PS51855">
    <property type="entry name" value="MGS"/>
    <property type="match status" value="1"/>
</dbReference>
<dbReference type="Pfam" id="PF02142">
    <property type="entry name" value="MGS"/>
    <property type="match status" value="1"/>
</dbReference>
<evidence type="ECO:0000256" key="8">
    <source>
        <dbReference type="ARBA" id="ARBA00050488"/>
    </source>
</evidence>
<keyword evidence="7 10" id="KW-0511">Multifunctional enzyme</keyword>
<keyword evidence="5 10" id="KW-0658">Purine biosynthesis</keyword>